<evidence type="ECO:0000313" key="2">
    <source>
        <dbReference type="EMBL" id="PIT97438.1"/>
    </source>
</evidence>
<dbReference type="AlphaFoldDB" id="A0A2M6WXC5"/>
<comment type="caution">
    <text evidence="2">The sequence shown here is derived from an EMBL/GenBank/DDBJ whole genome shotgun (WGS) entry which is preliminary data.</text>
</comment>
<sequence>MPEGFKPIPEGALEWKEPRQLEETKFEVSEQKRVQAEEEIKPGQEILYFEDTSIEVPNIPWMPSHEGPEIRVRTSGERNLLAPDLVDNPNLMRRHLAAIGEQAVVATKTAESYGIDAPIKSQEWHNAPWFNLNLNSHLGGVPFQELISQVYIRERRLQSGTEISSSPYWSTPIPVDAPLAPTDRRPYSQERVEEIKDEVKSEFDDSGAEAESTLGAKLFFNPETGRSAFETNYDFEVSDSVNLLWEADAFMVFTGKNDALVSREDGMHLILISKYEQLAHKGEAERFSLFWQDPKMMAEMSIITAAIANIVAHYGLNGEKYDKAYIHMNANWSLSNALPPEERIAELEFGTIGTEVDEKGNPLRRKWPENLEGERGLNVHPHIQILKEGHDLNLPPSARNAGETVQKRPSLTQEQVQELRELLDKELTPLLMGMSGRSIKEVLLER</sequence>
<gene>
    <name evidence="2" type="ORF">COT77_01430</name>
</gene>
<feature type="region of interest" description="Disordered" evidence="1">
    <location>
        <begin position="1"/>
        <end position="21"/>
    </location>
</feature>
<accession>A0A2M6WXC5</accession>
<dbReference type="EMBL" id="PEZV01000010">
    <property type="protein sequence ID" value="PIT97438.1"/>
    <property type="molecule type" value="Genomic_DNA"/>
</dbReference>
<dbReference type="Proteomes" id="UP000228596">
    <property type="component" value="Unassembled WGS sequence"/>
</dbReference>
<proteinExistence type="predicted"/>
<protein>
    <submittedName>
        <fullName evidence="2">Uncharacterized protein</fullName>
    </submittedName>
</protein>
<evidence type="ECO:0000313" key="3">
    <source>
        <dbReference type="Proteomes" id="UP000228596"/>
    </source>
</evidence>
<evidence type="ECO:0000256" key="1">
    <source>
        <dbReference type="SAM" id="MobiDB-lite"/>
    </source>
</evidence>
<name>A0A2M6WXC5_9BACT</name>
<organism evidence="2 3">
    <name type="scientific">Candidatus Berkelbacteria bacterium CG10_big_fil_rev_8_21_14_0_10_41_12</name>
    <dbReference type="NCBI Taxonomy" id="1974513"/>
    <lineage>
        <taxon>Bacteria</taxon>
        <taxon>Candidatus Berkelbacteria</taxon>
    </lineage>
</organism>
<reference evidence="3" key="1">
    <citation type="submission" date="2017-09" db="EMBL/GenBank/DDBJ databases">
        <title>Depth-based differentiation of microbial function through sediment-hosted aquifers and enrichment of novel symbionts in the deep terrestrial subsurface.</title>
        <authorList>
            <person name="Probst A.J."/>
            <person name="Ladd B."/>
            <person name="Jarett J.K."/>
            <person name="Geller-Mcgrath D.E."/>
            <person name="Sieber C.M.K."/>
            <person name="Emerson J.B."/>
            <person name="Anantharaman K."/>
            <person name="Thomas B.C."/>
            <person name="Malmstrom R."/>
            <person name="Stieglmeier M."/>
            <person name="Klingl A."/>
            <person name="Woyke T."/>
            <person name="Ryan C.M."/>
            <person name="Banfield J.F."/>
        </authorList>
    </citation>
    <scope>NUCLEOTIDE SEQUENCE [LARGE SCALE GENOMIC DNA]</scope>
</reference>